<dbReference type="OrthoDB" id="6589684at2759"/>
<proteinExistence type="predicted"/>
<evidence type="ECO:0000256" key="1">
    <source>
        <dbReference type="SAM" id="MobiDB-lite"/>
    </source>
</evidence>
<name>A0A8B8FE00_9HEMI</name>
<feature type="compositionally biased region" description="Basic and acidic residues" evidence="1">
    <location>
        <begin position="1"/>
        <end position="14"/>
    </location>
</feature>
<evidence type="ECO:0000313" key="2">
    <source>
        <dbReference type="Proteomes" id="UP000694846"/>
    </source>
</evidence>
<keyword evidence="2" id="KW-1185">Reference proteome</keyword>
<sequence length="355" mass="39955">MSGKESDRCSTPEKTKRKRGESSKTYSHKKQNFRQEWLTNKDFSNWLLPVNNNKLLAKCKLCITEMTAELSVLKKHAQTKKHKSSMSSIGSKQNSISTFLNNTDQFKLADQTKKAEVLLCSFISEHNLPFNISDHLVKTCKAAFPDSKICSNVSLARTKSTALVSNVIGHYSLEELVNVLQNTVFSVIIDESTDVGCVKTMCICVKYFDSTSNIFETRFFKLVQLFEDVQSADKGATGQKIFDEVLKAFTHSKISLDNLIGFASDGCNTMFGASNSVTSRLNEFLPGIYIQKCICHSLHLCASAACKALPRTCEDLARDIYNYFKSSCKRVSQFKQFQDFCNISPHKMLRPAQTR</sequence>
<dbReference type="Proteomes" id="UP000694846">
    <property type="component" value="Unplaced"/>
</dbReference>
<dbReference type="SUPFAM" id="SSF53098">
    <property type="entry name" value="Ribonuclease H-like"/>
    <property type="match status" value="1"/>
</dbReference>
<reference evidence="3" key="1">
    <citation type="submission" date="2025-08" db="UniProtKB">
        <authorList>
            <consortium name="RefSeq"/>
        </authorList>
    </citation>
    <scope>IDENTIFICATION</scope>
    <source>
        <tissue evidence="3">Whole body</tissue>
    </source>
</reference>
<feature type="region of interest" description="Disordered" evidence="1">
    <location>
        <begin position="1"/>
        <end position="29"/>
    </location>
</feature>
<organism evidence="2 3">
    <name type="scientific">Sipha flava</name>
    <name type="common">yellow sugarcane aphid</name>
    <dbReference type="NCBI Taxonomy" id="143950"/>
    <lineage>
        <taxon>Eukaryota</taxon>
        <taxon>Metazoa</taxon>
        <taxon>Ecdysozoa</taxon>
        <taxon>Arthropoda</taxon>
        <taxon>Hexapoda</taxon>
        <taxon>Insecta</taxon>
        <taxon>Pterygota</taxon>
        <taxon>Neoptera</taxon>
        <taxon>Paraneoptera</taxon>
        <taxon>Hemiptera</taxon>
        <taxon>Sternorrhyncha</taxon>
        <taxon>Aphidomorpha</taxon>
        <taxon>Aphidoidea</taxon>
        <taxon>Aphididae</taxon>
        <taxon>Sipha</taxon>
    </lineage>
</organism>
<dbReference type="AlphaFoldDB" id="A0A8B8FE00"/>
<dbReference type="InterPro" id="IPR012337">
    <property type="entry name" value="RNaseH-like_sf"/>
</dbReference>
<protein>
    <submittedName>
        <fullName evidence="3">Uncharacterized protein LOC112682553</fullName>
    </submittedName>
</protein>
<dbReference type="PANTHER" id="PTHR37162">
    <property type="entry name" value="HAT FAMILY DIMERISATION DOMAINCONTAINING PROTEIN-RELATED"/>
    <property type="match status" value="1"/>
</dbReference>
<dbReference type="RefSeq" id="XP_025408968.1">
    <property type="nucleotide sequence ID" value="XM_025553183.1"/>
</dbReference>
<dbReference type="GeneID" id="112682553"/>
<evidence type="ECO:0000313" key="3">
    <source>
        <dbReference type="RefSeq" id="XP_025408968.1"/>
    </source>
</evidence>
<dbReference type="PANTHER" id="PTHR37162:SF1">
    <property type="entry name" value="BED-TYPE DOMAIN-CONTAINING PROTEIN"/>
    <property type="match status" value="1"/>
</dbReference>
<accession>A0A8B8FE00</accession>
<gene>
    <name evidence="3" type="primary">LOC112682553</name>
</gene>